<dbReference type="SUPFAM" id="SSF144052">
    <property type="entry name" value="Thermophilic metalloprotease-like"/>
    <property type="match status" value="1"/>
</dbReference>
<dbReference type="Pfam" id="PF02073">
    <property type="entry name" value="Peptidase_M29"/>
    <property type="match status" value="1"/>
</dbReference>
<dbReference type="GO" id="GO:0004177">
    <property type="term" value="F:aminopeptidase activity"/>
    <property type="evidence" value="ECO:0007669"/>
    <property type="project" value="UniProtKB-KW"/>
</dbReference>
<comment type="cofactor">
    <cofactor evidence="2">
        <name>Mg(2+)</name>
        <dbReference type="ChEBI" id="CHEBI:18420"/>
    </cofactor>
</comment>
<evidence type="ECO:0000256" key="5">
    <source>
        <dbReference type="ARBA" id="ARBA00022438"/>
    </source>
</evidence>
<dbReference type="Proteomes" id="UP001597497">
    <property type="component" value="Unassembled WGS sequence"/>
</dbReference>
<evidence type="ECO:0000256" key="4">
    <source>
        <dbReference type="ARBA" id="ARBA00008236"/>
    </source>
</evidence>
<keyword evidence="11" id="KW-1185">Reference proteome</keyword>
<keyword evidence="6" id="KW-0645">Protease</keyword>
<gene>
    <name evidence="10" type="ORF">ACFSUC_17250</name>
</gene>
<keyword evidence="5 10" id="KW-0031">Aminopeptidase</keyword>
<dbReference type="InterPro" id="IPR000787">
    <property type="entry name" value="Peptidase_M29"/>
</dbReference>
<proteinExistence type="inferred from homology"/>
<protein>
    <submittedName>
        <fullName evidence="10">Aminopeptidase</fullName>
    </submittedName>
</protein>
<keyword evidence="9" id="KW-0482">Metalloprotease</keyword>
<evidence type="ECO:0000256" key="8">
    <source>
        <dbReference type="ARBA" id="ARBA00022801"/>
    </source>
</evidence>
<evidence type="ECO:0000256" key="9">
    <source>
        <dbReference type="ARBA" id="ARBA00023049"/>
    </source>
</evidence>
<evidence type="ECO:0000256" key="6">
    <source>
        <dbReference type="ARBA" id="ARBA00022670"/>
    </source>
</evidence>
<sequence length="367" mass="40815">MNTPRAIAAQLIHHSLRVSPGEKVLLDVTGTADDYIEAIVTEVYEAGAEPHVIQHSFPVLKSLVASSSQAQLQRWAAADVARIRSMNVYIGLRAEQNPYELYDLPEERYRDYVTHYLQPKQYAMGSLSKWNLLKTPTSSWAQLAHMSNRAYERLYRDACTMDYAAWAAAVQPLSEMFATAKHVRITGPSTELTFSVEGMTSMICAGQYNLPDGEWFTAPVLDSVEGHIQFNVPTSYMGTSCDQVRLVFRHGCVVEASAAVNQHWLEQMLEQDEGARKVGEFGIGLNPHIVKPTQNLIFDEKMQGSLHLALGQAYPMADNGNVSRLHWDFVLLQSESHGGGSIEVDGELVRHNGRFVLPELEALNGPA</sequence>
<dbReference type="EMBL" id="JBHUMM010000043">
    <property type="protein sequence ID" value="MFD2673324.1"/>
    <property type="molecule type" value="Genomic_DNA"/>
</dbReference>
<organism evidence="10 11">
    <name type="scientific">Marinicrinis sediminis</name>
    <dbReference type="NCBI Taxonomy" id="1652465"/>
    <lineage>
        <taxon>Bacteria</taxon>
        <taxon>Bacillati</taxon>
        <taxon>Bacillota</taxon>
        <taxon>Bacilli</taxon>
        <taxon>Bacillales</taxon>
        <taxon>Paenibacillaceae</taxon>
    </lineage>
</organism>
<dbReference type="PANTHER" id="PTHR34448">
    <property type="entry name" value="AMINOPEPTIDASE"/>
    <property type="match status" value="1"/>
</dbReference>
<keyword evidence="7" id="KW-0479">Metal-binding</keyword>
<comment type="cofactor">
    <cofactor evidence="1">
        <name>Co(2+)</name>
        <dbReference type="ChEBI" id="CHEBI:48828"/>
    </cofactor>
</comment>
<dbReference type="PANTHER" id="PTHR34448:SF1">
    <property type="entry name" value="BLL6088 PROTEIN"/>
    <property type="match status" value="1"/>
</dbReference>
<dbReference type="RefSeq" id="WP_379930891.1">
    <property type="nucleotide sequence ID" value="NZ_JBHUMM010000043.1"/>
</dbReference>
<evidence type="ECO:0000256" key="3">
    <source>
        <dbReference type="ARBA" id="ARBA00001947"/>
    </source>
</evidence>
<reference evidence="11" key="1">
    <citation type="journal article" date="2019" name="Int. J. Syst. Evol. Microbiol.">
        <title>The Global Catalogue of Microorganisms (GCM) 10K type strain sequencing project: providing services to taxonomists for standard genome sequencing and annotation.</title>
        <authorList>
            <consortium name="The Broad Institute Genomics Platform"/>
            <consortium name="The Broad Institute Genome Sequencing Center for Infectious Disease"/>
            <person name="Wu L."/>
            <person name="Ma J."/>
        </authorList>
    </citation>
    <scope>NUCLEOTIDE SEQUENCE [LARGE SCALE GENOMIC DNA]</scope>
    <source>
        <strain evidence="11">KCTC 33676</strain>
    </source>
</reference>
<dbReference type="InterPro" id="IPR052170">
    <property type="entry name" value="M29_Exopeptidase"/>
</dbReference>
<evidence type="ECO:0000256" key="7">
    <source>
        <dbReference type="ARBA" id="ARBA00022723"/>
    </source>
</evidence>
<evidence type="ECO:0000313" key="11">
    <source>
        <dbReference type="Proteomes" id="UP001597497"/>
    </source>
</evidence>
<comment type="cofactor">
    <cofactor evidence="3">
        <name>Zn(2+)</name>
        <dbReference type="ChEBI" id="CHEBI:29105"/>
    </cofactor>
</comment>
<comment type="similarity">
    <text evidence="4">Belongs to the peptidase M29 family.</text>
</comment>
<name>A0ABW5RET7_9BACL</name>
<evidence type="ECO:0000313" key="10">
    <source>
        <dbReference type="EMBL" id="MFD2673324.1"/>
    </source>
</evidence>
<accession>A0ABW5RET7</accession>
<comment type="caution">
    <text evidence="10">The sequence shown here is derived from an EMBL/GenBank/DDBJ whole genome shotgun (WGS) entry which is preliminary data.</text>
</comment>
<dbReference type="Gene3D" id="3.40.1830.10">
    <property type="entry name" value="Thermophilic metalloprotease (M29)"/>
    <property type="match status" value="1"/>
</dbReference>
<evidence type="ECO:0000256" key="2">
    <source>
        <dbReference type="ARBA" id="ARBA00001946"/>
    </source>
</evidence>
<keyword evidence="8" id="KW-0378">Hydrolase</keyword>
<dbReference type="InterPro" id="IPR035097">
    <property type="entry name" value="M29_N-terminal"/>
</dbReference>
<evidence type="ECO:0000256" key="1">
    <source>
        <dbReference type="ARBA" id="ARBA00001941"/>
    </source>
</evidence>